<protein>
    <submittedName>
        <fullName evidence="9">Cation channel sperm-associated protein 1</fullName>
    </submittedName>
</protein>
<feature type="transmembrane region" description="Helical" evidence="5">
    <location>
        <begin position="146"/>
        <end position="167"/>
    </location>
</feature>
<evidence type="ECO:0000256" key="1">
    <source>
        <dbReference type="ARBA" id="ARBA00004141"/>
    </source>
</evidence>
<proteinExistence type="predicted"/>
<evidence type="ECO:0000256" key="4">
    <source>
        <dbReference type="ARBA" id="ARBA00023136"/>
    </source>
</evidence>
<evidence type="ECO:0000256" key="2">
    <source>
        <dbReference type="ARBA" id="ARBA00022692"/>
    </source>
</evidence>
<evidence type="ECO:0000313" key="10">
    <source>
        <dbReference type="Proteomes" id="UP001152797"/>
    </source>
</evidence>
<dbReference type="GO" id="GO:0001518">
    <property type="term" value="C:voltage-gated sodium channel complex"/>
    <property type="evidence" value="ECO:0007669"/>
    <property type="project" value="TreeGrafter"/>
</dbReference>
<dbReference type="Gene3D" id="1.10.238.10">
    <property type="entry name" value="EF-hand"/>
    <property type="match status" value="1"/>
</dbReference>
<keyword evidence="2 5" id="KW-0812">Transmembrane</keyword>
<keyword evidence="3 5" id="KW-1133">Transmembrane helix</keyword>
<sequence>MAGSSSDWEAEIELRVKSGWLSKEEGHRLKTLLKMGETPDRIVTKESEHWTHSSNVMLKDILLHKEMPTPFTKFLAAIGVKWIRQKIKEHDLRRADPEYQNRFPFLDALVHSDRFESAMGSIMLANAIMIGFQVSAGEGEKDAETLYTVLDFFFTFAFVLELFVRALPEGWRWWCKLSNIFDVIIVLATNVIPVWVFLPMGIDNAVVRPFAVLRLFRVVKLGRLIRKYRRLKILWNLFQGLIGSGRILIYTLLMMGTTLFIFAVFAVVLITKNDITKDHPLVLLYFPSVPEAFFTLFQIVTLDSWTGISRPLGETSPLAGIIIVTTVLIVELCLMNLVTATIVNAAFERQAADHEMVAREKKEKNDKLIEDIRNLFGEMDKRGTGKLTYDEYMEAVEANDVIKTKFVTLEIEHAEELWNLIDVGTGEIAVNQFAQGLRIISEETKAKDLFAINRRVGNAAHRLEMCVEEMNRNVRQVQRFEQDIAAITQQLTLATRAMVNLMHGCARCIPAGQVLITEKQVLKSQEKLLENVRPLLGKNVGQAMQGGFHEKFRKEDSLQYFTLLLYIYIIYIFGLTPLVGSAGPLGPSFHRSVGVKVTE</sequence>
<feature type="transmembrane region" description="Helical" evidence="5">
    <location>
        <begin position="115"/>
        <end position="134"/>
    </location>
</feature>
<comment type="subcellular location">
    <subcellularLocation>
        <location evidence="1">Membrane</location>
        <topology evidence="1">Multi-pass membrane protein</topology>
    </subcellularLocation>
</comment>
<dbReference type="Proteomes" id="UP001152797">
    <property type="component" value="Unassembled WGS sequence"/>
</dbReference>
<dbReference type="SUPFAM" id="SSF47473">
    <property type="entry name" value="EF-hand"/>
    <property type="match status" value="1"/>
</dbReference>
<dbReference type="InterPro" id="IPR002048">
    <property type="entry name" value="EF_hand_dom"/>
</dbReference>
<dbReference type="InterPro" id="IPR005821">
    <property type="entry name" value="Ion_trans_dom"/>
</dbReference>
<dbReference type="PROSITE" id="PS50222">
    <property type="entry name" value="EF_HAND_2"/>
    <property type="match status" value="1"/>
</dbReference>
<dbReference type="EMBL" id="CAMXCT030005268">
    <property type="protein sequence ID" value="CAL4799213.1"/>
    <property type="molecule type" value="Genomic_DNA"/>
</dbReference>
<evidence type="ECO:0000256" key="3">
    <source>
        <dbReference type="ARBA" id="ARBA00022989"/>
    </source>
</evidence>
<keyword evidence="4 5" id="KW-0472">Membrane</keyword>
<evidence type="ECO:0000313" key="7">
    <source>
        <dbReference type="EMBL" id="CAI4011901.1"/>
    </source>
</evidence>
<keyword evidence="10" id="KW-1185">Reference proteome</keyword>
<dbReference type="EMBL" id="CAMXCT020005268">
    <property type="protein sequence ID" value="CAL1165276.1"/>
    <property type="molecule type" value="Genomic_DNA"/>
</dbReference>
<comment type="caution">
    <text evidence="7">The sequence shown here is derived from an EMBL/GenBank/DDBJ whole genome shotgun (WGS) entry which is preliminary data.</text>
</comment>
<feature type="transmembrane region" description="Helical" evidence="5">
    <location>
        <begin position="321"/>
        <end position="347"/>
    </location>
</feature>
<dbReference type="OrthoDB" id="416585at2759"/>
<feature type="transmembrane region" description="Helical" evidence="5">
    <location>
        <begin position="247"/>
        <end position="270"/>
    </location>
</feature>
<feature type="transmembrane region" description="Helical" evidence="5">
    <location>
        <begin position="179"/>
        <end position="198"/>
    </location>
</feature>
<dbReference type="GO" id="GO:0005248">
    <property type="term" value="F:voltage-gated sodium channel activity"/>
    <property type="evidence" value="ECO:0007669"/>
    <property type="project" value="TreeGrafter"/>
</dbReference>
<dbReference type="GO" id="GO:0008332">
    <property type="term" value="F:low voltage-gated calcium channel activity"/>
    <property type="evidence" value="ECO:0007669"/>
    <property type="project" value="TreeGrafter"/>
</dbReference>
<dbReference type="GO" id="GO:0070509">
    <property type="term" value="P:calcium ion import"/>
    <property type="evidence" value="ECO:0007669"/>
    <property type="project" value="TreeGrafter"/>
</dbReference>
<organism evidence="7">
    <name type="scientific">Cladocopium goreaui</name>
    <dbReference type="NCBI Taxonomy" id="2562237"/>
    <lineage>
        <taxon>Eukaryota</taxon>
        <taxon>Sar</taxon>
        <taxon>Alveolata</taxon>
        <taxon>Dinophyceae</taxon>
        <taxon>Suessiales</taxon>
        <taxon>Symbiodiniaceae</taxon>
        <taxon>Cladocopium</taxon>
    </lineage>
</organism>
<feature type="domain" description="EF-hand" evidence="6">
    <location>
        <begin position="367"/>
        <end position="402"/>
    </location>
</feature>
<dbReference type="GO" id="GO:0086010">
    <property type="term" value="P:membrane depolarization during action potential"/>
    <property type="evidence" value="ECO:0007669"/>
    <property type="project" value="TreeGrafter"/>
</dbReference>
<dbReference type="InterPro" id="IPR011992">
    <property type="entry name" value="EF-hand-dom_pair"/>
</dbReference>
<feature type="transmembrane region" description="Helical" evidence="5">
    <location>
        <begin position="560"/>
        <end position="579"/>
    </location>
</feature>
<dbReference type="Gene3D" id="1.20.120.350">
    <property type="entry name" value="Voltage-gated potassium channels. Chain C"/>
    <property type="match status" value="1"/>
</dbReference>
<dbReference type="InterPro" id="IPR027359">
    <property type="entry name" value="Volt_channel_dom_sf"/>
</dbReference>
<reference evidence="8" key="2">
    <citation type="submission" date="2024-04" db="EMBL/GenBank/DDBJ databases">
        <authorList>
            <person name="Chen Y."/>
            <person name="Shah S."/>
            <person name="Dougan E. K."/>
            <person name="Thang M."/>
            <person name="Chan C."/>
        </authorList>
    </citation>
    <scope>NUCLEOTIDE SEQUENCE [LARGE SCALE GENOMIC DNA]</scope>
</reference>
<evidence type="ECO:0000256" key="5">
    <source>
        <dbReference type="SAM" id="Phobius"/>
    </source>
</evidence>
<dbReference type="PANTHER" id="PTHR10037">
    <property type="entry name" value="VOLTAGE-GATED CATION CHANNEL CALCIUM AND SODIUM"/>
    <property type="match status" value="1"/>
</dbReference>
<evidence type="ECO:0000313" key="8">
    <source>
        <dbReference type="EMBL" id="CAL1165276.1"/>
    </source>
</evidence>
<name>A0A9P1DKN8_9DINO</name>
<dbReference type="AlphaFoldDB" id="A0A9P1DKN8"/>
<gene>
    <name evidence="7" type="ORF">C1SCF055_LOCUS37017</name>
</gene>
<dbReference type="EMBL" id="CAMXCT010005268">
    <property type="protein sequence ID" value="CAI4011901.1"/>
    <property type="molecule type" value="Genomic_DNA"/>
</dbReference>
<evidence type="ECO:0000259" key="6">
    <source>
        <dbReference type="PROSITE" id="PS50222"/>
    </source>
</evidence>
<feature type="transmembrane region" description="Helical" evidence="5">
    <location>
        <begin position="282"/>
        <end position="301"/>
    </location>
</feature>
<dbReference type="SUPFAM" id="SSF81324">
    <property type="entry name" value="Voltage-gated potassium channels"/>
    <property type="match status" value="1"/>
</dbReference>
<accession>A0A9P1DKN8</accession>
<dbReference type="GO" id="GO:0005509">
    <property type="term" value="F:calcium ion binding"/>
    <property type="evidence" value="ECO:0007669"/>
    <property type="project" value="InterPro"/>
</dbReference>
<dbReference type="Gene3D" id="1.10.287.70">
    <property type="match status" value="1"/>
</dbReference>
<evidence type="ECO:0000313" key="9">
    <source>
        <dbReference type="EMBL" id="CAL4799213.1"/>
    </source>
</evidence>
<reference evidence="7" key="1">
    <citation type="submission" date="2022-10" db="EMBL/GenBank/DDBJ databases">
        <authorList>
            <person name="Chen Y."/>
            <person name="Dougan E. K."/>
            <person name="Chan C."/>
            <person name="Rhodes N."/>
            <person name="Thang M."/>
        </authorList>
    </citation>
    <scope>NUCLEOTIDE SEQUENCE</scope>
</reference>
<dbReference type="Pfam" id="PF00520">
    <property type="entry name" value="Ion_trans"/>
    <property type="match status" value="1"/>
</dbReference>
<dbReference type="PANTHER" id="PTHR10037:SF293">
    <property type="entry name" value="EF-HAND DOMAIN-CONTAINING PROTEIN"/>
    <property type="match status" value="1"/>
</dbReference>
<dbReference type="InterPro" id="IPR043203">
    <property type="entry name" value="VGCC_Ca_Na"/>
</dbReference>